<sequence length="1725" mass="189878">MSLLCVRVKKAKLHGPPDKFNAYVTLKVQNVKSTTVTVRGQQPCWEQDFMFEISHLESGLVVELWNKGLIWDTMLGTFWIPLGTIRQSDQEGPGEWISLDAEILMKEDEVYGTMNPTPHQVLLDTRYELPFDIPDDEAQYWTSKLDRINTMRIHDEYPLQEEVQQRRLASQPAQCCNWTYFGWSEQQSEPQSYDGHDSAVEDRDSDYRSEGGSRRPPRYHTTPQPNSSVHQYPIGQRRNQHSVLSRDTDSVHSYELEYKEPRAPRRSKSHGRIRIIPVDSGMGVEDWERQYKMPESGVLDDYLEPEQKEWEDEDKSIIYCIGSGHEGEDKGSRFYQTMECDAVAPERVDGVGRRRKHSFGNSEVRLVYKEAGSFEDETSSPEIDIIPSVKQLRQQLGIGEGLLYRTRMWAKTSLEDTLEHYAAFREQEAAREAAASLRARSEYDSVGSDEMQFSFGSEGELDDLTFLDGDVTYEYESYYYPEGYISSYEQRGQGYYSGCGTEEPEEEVYYDTVEELQNLVHSVSEYLVEKEEELSKYVLLPKSTSRRKLPVLPTGAKPPEYNQTKTDSAKTEVAIEDSKPADVKEDTVVEQGIAGVKNAMSSMTSLFSSITGSKPTEAEASEATNTPSALPEAESGISKLLSFIPKPASSMPQIAVVPPSSQEPKIEPISNSFVDSMLAPDGPPAQTEMETPSAASGMFSMFSRSPSPEPPKVEAGMLSGLLKFASGEDASGPRVVPPKPAKTYSPLSRAALFESGPKENLDTGWFSNLFKVVPIEPTQQTVTKPPAPIPGTPTVTPATPVTPEKQEIPLPGTDLTKPLGDATSMPVPDTTANGESQGLLKPQLKMQVEPEAQSQSQGMLSGLSGLFYSGLSPANQVQSQNQHTAAASQQGGVFSGFMKFASDSVSTVQPQSVPLGSQVSQNPVHTCQSPPPKSPSPPPTTQPGGLFSGFMKLGSSEKISAGQSQSGQQLSDLDQKSAERTGAPLTEKPAKQAASPSPTPQTGGTLSGFLYKIVESVEPSPPQPTAAQSTPVLHAPNRTQPPPKQQPVHQGGFLSGLFGMTDDAASQTQLPLQQPGRSGSQQNQQQDYQQNLQRQRPVPPQQQQPSSGPGGLMSGFFNRLVDPGAPQPPPTDQTAGQQQPRTGQDATAQEPPVQQRGFLSGLFSSGPPSQEKQLAAKQQEQQQSKKQFLPMQIRNLPQPAVSAPEQEGFMSGLTGLFSAPHPSMSQPAPRQGNRFNVHEQGQAPKQQPSQQQPASVQGRFLSGLFGMGTQETAPSNQPTPPLQQQQATQFYQQGFIQHAGQLPNMSVQNPPQAESGGLLPGQFSKQTPIQPPAVQKQQTYGPTKLGQGRPQIQRTNQVEAQSSQEGAGEKVSQKGFLAGLFGAKEEATGTQETPVSLPSNEDGKTSRNGNSPGILSSILRSVSNEGSSTQPAGKEPERGLVFKDDIPSSAALPIPMHLYTSGPQVPQYAPNGQDPAISPTQSYMEEVHRLLYGTAEEYGYQDLLFNFAEYGVIPPELYEHQCLIEALLWQQLNDYALSEALTQVQESLQTGQMYIQPANRLPSWQDHRIWGPKDVPTSQFHIPSHPWRDMNTQPIQNGFIEPEEEDLVLFDMTCRNKKPWSSCDHLNLITEVSNLDGMMFQESVVAQSEQPVDFSVFKLRKMLQVVLLSPLSQPLQLLSGYNLRTQLQLHVPMGCLHYREWGLSENLPKHSSRKTQCSGMHLSFP</sequence>
<comment type="caution">
    <text evidence="1">The sequence shown here is derived from an EMBL/GenBank/DDBJ whole genome shotgun (WGS) entry which is preliminary data.</text>
</comment>
<evidence type="ECO:0000313" key="1">
    <source>
        <dbReference type="EMBL" id="KAJ8005610.1"/>
    </source>
</evidence>
<gene>
    <name evidence="1" type="ORF">DPEC_G00119730</name>
</gene>
<protein>
    <submittedName>
        <fullName evidence="1">Uncharacterized protein</fullName>
    </submittedName>
</protein>
<keyword evidence="2" id="KW-1185">Reference proteome</keyword>
<organism evidence="1 2">
    <name type="scientific">Dallia pectoralis</name>
    <name type="common">Alaska blackfish</name>
    <dbReference type="NCBI Taxonomy" id="75939"/>
    <lineage>
        <taxon>Eukaryota</taxon>
        <taxon>Metazoa</taxon>
        <taxon>Chordata</taxon>
        <taxon>Craniata</taxon>
        <taxon>Vertebrata</taxon>
        <taxon>Euteleostomi</taxon>
        <taxon>Actinopterygii</taxon>
        <taxon>Neopterygii</taxon>
        <taxon>Teleostei</taxon>
        <taxon>Protacanthopterygii</taxon>
        <taxon>Esociformes</taxon>
        <taxon>Umbridae</taxon>
        <taxon>Dallia</taxon>
    </lineage>
</organism>
<dbReference type="EMBL" id="CM055737">
    <property type="protein sequence ID" value="KAJ8005610.1"/>
    <property type="molecule type" value="Genomic_DNA"/>
</dbReference>
<reference evidence="1" key="1">
    <citation type="submission" date="2021-05" db="EMBL/GenBank/DDBJ databases">
        <authorList>
            <person name="Pan Q."/>
            <person name="Jouanno E."/>
            <person name="Zahm M."/>
            <person name="Klopp C."/>
            <person name="Cabau C."/>
            <person name="Louis A."/>
            <person name="Berthelot C."/>
            <person name="Parey E."/>
            <person name="Roest Crollius H."/>
            <person name="Montfort J."/>
            <person name="Robinson-Rechavi M."/>
            <person name="Bouchez O."/>
            <person name="Lampietro C."/>
            <person name="Lopez Roques C."/>
            <person name="Donnadieu C."/>
            <person name="Postlethwait J."/>
            <person name="Bobe J."/>
            <person name="Dillon D."/>
            <person name="Chandos A."/>
            <person name="von Hippel F."/>
            <person name="Guiguen Y."/>
        </authorList>
    </citation>
    <scope>NUCLEOTIDE SEQUENCE</scope>
    <source>
        <strain evidence="1">YG-Jan2019</strain>
    </source>
</reference>
<name>A0ACC2GPX3_DALPE</name>
<dbReference type="Proteomes" id="UP001157502">
    <property type="component" value="Chromosome 10"/>
</dbReference>
<accession>A0ACC2GPX3</accession>
<proteinExistence type="predicted"/>
<evidence type="ECO:0000313" key="2">
    <source>
        <dbReference type="Proteomes" id="UP001157502"/>
    </source>
</evidence>